<keyword evidence="3" id="KW-1185">Reference proteome</keyword>
<evidence type="ECO:0000313" key="2">
    <source>
        <dbReference type="EMBL" id="MFC4243364.1"/>
    </source>
</evidence>
<feature type="region of interest" description="Disordered" evidence="1">
    <location>
        <begin position="1"/>
        <end position="40"/>
    </location>
</feature>
<evidence type="ECO:0000256" key="1">
    <source>
        <dbReference type="SAM" id="MobiDB-lite"/>
    </source>
</evidence>
<protein>
    <submittedName>
        <fullName evidence="2">Uncharacterized protein</fullName>
    </submittedName>
</protein>
<organism evidence="2 3">
    <name type="scientific">Gryllotalpicola reticulitermitis</name>
    <dbReference type="NCBI Taxonomy" id="1184153"/>
    <lineage>
        <taxon>Bacteria</taxon>
        <taxon>Bacillati</taxon>
        <taxon>Actinomycetota</taxon>
        <taxon>Actinomycetes</taxon>
        <taxon>Micrococcales</taxon>
        <taxon>Microbacteriaceae</taxon>
        <taxon>Gryllotalpicola</taxon>
    </lineage>
</organism>
<name>A0ABV8Q6E4_9MICO</name>
<evidence type="ECO:0000313" key="3">
    <source>
        <dbReference type="Proteomes" id="UP001595900"/>
    </source>
</evidence>
<dbReference type="EMBL" id="JBHSCN010000005">
    <property type="protein sequence ID" value="MFC4243364.1"/>
    <property type="molecule type" value="Genomic_DNA"/>
</dbReference>
<dbReference type="Proteomes" id="UP001595900">
    <property type="component" value="Unassembled WGS sequence"/>
</dbReference>
<accession>A0ABV8Q6E4</accession>
<dbReference type="RefSeq" id="WP_390228389.1">
    <property type="nucleotide sequence ID" value="NZ_JBHSCN010000005.1"/>
</dbReference>
<reference evidence="3" key="1">
    <citation type="journal article" date="2019" name="Int. J. Syst. Evol. Microbiol.">
        <title>The Global Catalogue of Microorganisms (GCM) 10K type strain sequencing project: providing services to taxonomists for standard genome sequencing and annotation.</title>
        <authorList>
            <consortium name="The Broad Institute Genomics Platform"/>
            <consortium name="The Broad Institute Genome Sequencing Center for Infectious Disease"/>
            <person name="Wu L."/>
            <person name="Ma J."/>
        </authorList>
    </citation>
    <scope>NUCLEOTIDE SEQUENCE [LARGE SCALE GENOMIC DNA]</scope>
    <source>
        <strain evidence="3">CGMCC 1.10363</strain>
    </source>
</reference>
<gene>
    <name evidence="2" type="ORF">ACFOYW_08260</name>
</gene>
<proteinExistence type="predicted"/>
<comment type="caution">
    <text evidence="2">The sequence shown here is derived from an EMBL/GenBank/DDBJ whole genome shotgun (WGS) entry which is preliminary data.</text>
</comment>
<dbReference type="Gene3D" id="3.30.450.90">
    <property type="match status" value="1"/>
</dbReference>
<sequence length="155" mass="15801">MTDSAAATSMHGEPPSLVPFVPRRGARGERSRGGPTLLAPVADQARGGAGASVGPPPATAVSPAVVLAARAAPVPVPPPAMPAALVETFGPLAPYLALPTVTDVLIAPDGALWLDEGSGLRRDAVWSLDETEVRRLGVRLVALGGRHVDESKLNI</sequence>